<evidence type="ECO:0000256" key="3">
    <source>
        <dbReference type="ARBA" id="ARBA00023242"/>
    </source>
</evidence>
<dbReference type="AlphaFoldDB" id="A0A814QSY6"/>
<dbReference type="GO" id="GO:0003899">
    <property type="term" value="F:DNA-directed RNA polymerase activity"/>
    <property type="evidence" value="ECO:0007669"/>
    <property type="project" value="InterPro"/>
</dbReference>
<proteinExistence type="inferred from homology"/>
<dbReference type="InterPro" id="IPR012340">
    <property type="entry name" value="NA-bd_OB-fold"/>
</dbReference>
<name>A0A814QSY6_9BILA</name>
<dbReference type="Gene3D" id="2.40.50.140">
    <property type="entry name" value="Nucleic acid-binding proteins"/>
    <property type="match status" value="1"/>
</dbReference>
<comment type="caution">
    <text evidence="5">The sequence shown here is derived from an EMBL/GenBank/DDBJ whole genome shotgun (WGS) entry which is preliminary data.</text>
</comment>
<protein>
    <recommendedName>
        <fullName evidence="7">DNA-directed RNA polymerases I, II, and III subunit RPABC3</fullName>
    </recommendedName>
</protein>
<evidence type="ECO:0000256" key="1">
    <source>
        <dbReference type="ARBA" id="ARBA00004123"/>
    </source>
</evidence>
<accession>A0A814QSY6</accession>
<dbReference type="GO" id="GO:0006351">
    <property type="term" value="P:DNA-templated transcription"/>
    <property type="evidence" value="ECO:0007669"/>
    <property type="project" value="InterPro"/>
</dbReference>
<keyword evidence="3" id="KW-0539">Nucleus</keyword>
<dbReference type="PIRSF" id="PIRSF000779">
    <property type="entry name" value="RNA_pol_Rpb8"/>
    <property type="match status" value="1"/>
</dbReference>
<dbReference type="PANTHER" id="PTHR10917:SF0">
    <property type="entry name" value="DNA-DIRECTED RNA POLYMERASES I, II, AND III SUBUNIT RPABC3"/>
    <property type="match status" value="1"/>
</dbReference>
<dbReference type="InterPro" id="IPR005570">
    <property type="entry name" value="RPABC3"/>
</dbReference>
<evidence type="ECO:0000313" key="5">
    <source>
        <dbReference type="EMBL" id="CAF1124475.1"/>
    </source>
</evidence>
<dbReference type="GO" id="GO:0005665">
    <property type="term" value="C:RNA polymerase II, core complex"/>
    <property type="evidence" value="ECO:0007669"/>
    <property type="project" value="TreeGrafter"/>
</dbReference>
<evidence type="ECO:0000256" key="2">
    <source>
        <dbReference type="ARBA" id="ARBA00008912"/>
    </source>
</evidence>
<dbReference type="SMART" id="SM00658">
    <property type="entry name" value="RPOL8c"/>
    <property type="match status" value="1"/>
</dbReference>
<sequence>MENNCILLEDIFQIKDLNIDTPEKETQRQRKKKYFQHVSRLFCESELFKMALILDVNTQVYPMSIGDKFRFLLCTTLYEDGTSDTGEYDPNIEAKRSRADQFDYVMYGQVYRIEDDRRTTVVSHSTHVEANNTGPILDDNDDDDATTNSTTLCVYVSFGGLLMRLQANADHLQHFQMSSNIYLMMKKVAF</sequence>
<dbReference type="GO" id="GO:0005666">
    <property type="term" value="C:RNA polymerase III complex"/>
    <property type="evidence" value="ECO:0007669"/>
    <property type="project" value="TreeGrafter"/>
</dbReference>
<comment type="function">
    <text evidence="4">DNA-dependent RNA polymerase catalyzes the transcription of DNA into RNA using the four ribonucleoside triphosphates as substrates. Common component of RNA polymerases I, II and III which synthesize ribosomal RNA precursors, mRNA precursors and many functional non-coding RNAs, and small RNAs, such as 5S rRNA and tRNAs, respectively.</text>
</comment>
<comment type="similarity">
    <text evidence="2">Belongs to the eukaryotic RPB8 RNA polymerase subunit family.</text>
</comment>
<reference evidence="5" key="1">
    <citation type="submission" date="2021-02" db="EMBL/GenBank/DDBJ databases">
        <authorList>
            <person name="Nowell W R."/>
        </authorList>
    </citation>
    <scope>NUCLEOTIDE SEQUENCE</scope>
</reference>
<dbReference type="Proteomes" id="UP000663877">
    <property type="component" value="Unassembled WGS sequence"/>
</dbReference>
<evidence type="ECO:0008006" key="7">
    <source>
        <dbReference type="Google" id="ProtNLM"/>
    </source>
</evidence>
<evidence type="ECO:0000256" key="4">
    <source>
        <dbReference type="ARBA" id="ARBA00044496"/>
    </source>
</evidence>
<dbReference type="SUPFAM" id="SSF50249">
    <property type="entry name" value="Nucleic acid-binding proteins"/>
    <property type="match status" value="2"/>
</dbReference>
<comment type="subcellular location">
    <subcellularLocation>
        <location evidence="1">Nucleus</location>
    </subcellularLocation>
</comment>
<dbReference type="GO" id="GO:0005736">
    <property type="term" value="C:RNA polymerase I complex"/>
    <property type="evidence" value="ECO:0007669"/>
    <property type="project" value="TreeGrafter"/>
</dbReference>
<organism evidence="5 6">
    <name type="scientific">Adineta steineri</name>
    <dbReference type="NCBI Taxonomy" id="433720"/>
    <lineage>
        <taxon>Eukaryota</taxon>
        <taxon>Metazoa</taxon>
        <taxon>Spiralia</taxon>
        <taxon>Gnathifera</taxon>
        <taxon>Rotifera</taxon>
        <taxon>Eurotatoria</taxon>
        <taxon>Bdelloidea</taxon>
        <taxon>Adinetida</taxon>
        <taxon>Adinetidae</taxon>
        <taxon>Adineta</taxon>
    </lineage>
</organism>
<gene>
    <name evidence="5" type="ORF">BJG266_LOCUS22646</name>
</gene>
<evidence type="ECO:0000313" key="6">
    <source>
        <dbReference type="Proteomes" id="UP000663877"/>
    </source>
</evidence>
<dbReference type="Pfam" id="PF03870">
    <property type="entry name" value="RNA_pol_Rpb8"/>
    <property type="match status" value="2"/>
</dbReference>
<dbReference type="PANTHER" id="PTHR10917">
    <property type="entry name" value="DNA-DIRECTED RNA POLYMERASES I, II, AND III SUBUNIT RPABC3"/>
    <property type="match status" value="1"/>
</dbReference>
<dbReference type="EMBL" id="CAJNOI010000143">
    <property type="protein sequence ID" value="CAF1124475.1"/>
    <property type="molecule type" value="Genomic_DNA"/>
</dbReference>